<comment type="caution">
    <text evidence="1">The sequence shown here is derived from an EMBL/GenBank/DDBJ whole genome shotgun (WGS) entry which is preliminary data.</text>
</comment>
<evidence type="ECO:0000313" key="1">
    <source>
        <dbReference type="EMBL" id="GAA4398061.1"/>
    </source>
</evidence>
<accession>A0ABP8JYX7</accession>
<reference evidence="2" key="1">
    <citation type="journal article" date="2019" name="Int. J. Syst. Evol. Microbiol.">
        <title>The Global Catalogue of Microorganisms (GCM) 10K type strain sequencing project: providing services to taxonomists for standard genome sequencing and annotation.</title>
        <authorList>
            <consortium name="The Broad Institute Genomics Platform"/>
            <consortium name="The Broad Institute Genome Sequencing Center for Infectious Disease"/>
            <person name="Wu L."/>
            <person name="Ma J."/>
        </authorList>
    </citation>
    <scope>NUCLEOTIDE SEQUENCE [LARGE SCALE GENOMIC DNA]</scope>
    <source>
        <strain evidence="2">JCM 17688</strain>
    </source>
</reference>
<dbReference type="Proteomes" id="UP001500635">
    <property type="component" value="Unassembled WGS sequence"/>
</dbReference>
<sequence>MVVAIVVDGADDDEVDDDGAVLDPVSGVSGEGSTVKDGLVPVSDEPHAANAVPAQAATASAAARRRARTDDSIPLLMEPIGVHLVL</sequence>
<protein>
    <submittedName>
        <fullName evidence="1">Uncharacterized protein</fullName>
    </submittedName>
</protein>
<evidence type="ECO:0000313" key="2">
    <source>
        <dbReference type="Proteomes" id="UP001500635"/>
    </source>
</evidence>
<gene>
    <name evidence="1" type="ORF">GCM10023147_34000</name>
</gene>
<dbReference type="EMBL" id="BAABFR010000059">
    <property type="protein sequence ID" value="GAA4398061.1"/>
    <property type="molecule type" value="Genomic_DNA"/>
</dbReference>
<proteinExistence type="predicted"/>
<name>A0ABP8JYX7_9ACTN</name>
<organism evidence="1 2">
    <name type="scientific">Tsukamurella soli</name>
    <dbReference type="NCBI Taxonomy" id="644556"/>
    <lineage>
        <taxon>Bacteria</taxon>
        <taxon>Bacillati</taxon>
        <taxon>Actinomycetota</taxon>
        <taxon>Actinomycetes</taxon>
        <taxon>Mycobacteriales</taxon>
        <taxon>Tsukamurellaceae</taxon>
        <taxon>Tsukamurella</taxon>
    </lineage>
</organism>
<keyword evidence="2" id="KW-1185">Reference proteome</keyword>